<dbReference type="InterPro" id="IPR015947">
    <property type="entry name" value="PUA-like_sf"/>
</dbReference>
<dbReference type="RefSeq" id="WP_187037181.1">
    <property type="nucleotide sequence ID" value="NZ_CP060286.1"/>
</dbReference>
<dbReference type="SUPFAM" id="SSF88697">
    <property type="entry name" value="PUA domain-like"/>
    <property type="match status" value="1"/>
</dbReference>
<accession>A0A7G8TE07</accession>
<sequence length="123" mass="14031">MSLNPYWNRKILNGEKTADIRKSMPRRGCPFHTFLYETKSEGGCGAVTGECVCYCVDYLHDFSAVTGFSLLSVQEITDYAKGRKVYAWFLAQVVRYSAPKPISDFGLIRAPQSWRYVSKPKFL</sequence>
<dbReference type="KEGG" id="cfem:HCR03_06295"/>
<evidence type="ECO:0000313" key="1">
    <source>
        <dbReference type="EMBL" id="QNK41848.1"/>
    </source>
</evidence>
<gene>
    <name evidence="1" type="ORF">HCR03_06295</name>
</gene>
<name>A0A7G8TE07_9FIRM</name>
<reference evidence="1 2" key="1">
    <citation type="submission" date="2020-08" db="EMBL/GenBank/DDBJ databases">
        <title>The isolate Caproiciproducens sp. 7D4C2 produces n-caproate at mildly acidic conditions from hexoses: genome and rBOX comparison with related strains and chain-elongating bacteria.</title>
        <authorList>
            <person name="Esquivel-Elizondo S."/>
            <person name="Bagci C."/>
            <person name="Temovska M."/>
            <person name="Jeon B.S."/>
            <person name="Bessarab I."/>
            <person name="Williams R.B.H."/>
            <person name="Huson D.H."/>
            <person name="Angenent L.T."/>
        </authorList>
    </citation>
    <scope>NUCLEOTIDE SEQUENCE [LARGE SCALE GENOMIC DNA]</scope>
    <source>
        <strain evidence="1 2">7D4C2</strain>
    </source>
</reference>
<organism evidence="1 2">
    <name type="scientific">Caproicibacter fermentans</name>
    <dbReference type="NCBI Taxonomy" id="2576756"/>
    <lineage>
        <taxon>Bacteria</taxon>
        <taxon>Bacillati</taxon>
        <taxon>Bacillota</taxon>
        <taxon>Clostridia</taxon>
        <taxon>Eubacteriales</taxon>
        <taxon>Acutalibacteraceae</taxon>
        <taxon>Caproicibacter</taxon>
    </lineage>
</organism>
<evidence type="ECO:0000313" key="2">
    <source>
        <dbReference type="Proteomes" id="UP000515909"/>
    </source>
</evidence>
<dbReference type="EMBL" id="CP060286">
    <property type="protein sequence ID" value="QNK41848.1"/>
    <property type="molecule type" value="Genomic_DNA"/>
</dbReference>
<protein>
    <recommendedName>
        <fullName evidence="3">ASCH domain-containing protein</fullName>
    </recommendedName>
</protein>
<dbReference type="AlphaFoldDB" id="A0A7G8TE07"/>
<dbReference type="Proteomes" id="UP000515909">
    <property type="component" value="Chromosome"/>
</dbReference>
<evidence type="ECO:0008006" key="3">
    <source>
        <dbReference type="Google" id="ProtNLM"/>
    </source>
</evidence>
<dbReference type="Gene3D" id="2.30.130.30">
    <property type="entry name" value="Hypothetical protein"/>
    <property type="match status" value="1"/>
</dbReference>
<proteinExistence type="predicted"/>